<organism evidence="1 2">
    <name type="scientific">Morella rubra</name>
    <name type="common">Chinese bayberry</name>
    <dbReference type="NCBI Taxonomy" id="262757"/>
    <lineage>
        <taxon>Eukaryota</taxon>
        <taxon>Viridiplantae</taxon>
        <taxon>Streptophyta</taxon>
        <taxon>Embryophyta</taxon>
        <taxon>Tracheophyta</taxon>
        <taxon>Spermatophyta</taxon>
        <taxon>Magnoliopsida</taxon>
        <taxon>eudicotyledons</taxon>
        <taxon>Gunneridae</taxon>
        <taxon>Pentapetalae</taxon>
        <taxon>rosids</taxon>
        <taxon>fabids</taxon>
        <taxon>Fagales</taxon>
        <taxon>Myricaceae</taxon>
        <taxon>Morella</taxon>
    </lineage>
</organism>
<dbReference type="AlphaFoldDB" id="A0A6A1W5D4"/>
<gene>
    <name evidence="1" type="ORF">CJ030_MR3G012332</name>
</gene>
<keyword evidence="2" id="KW-1185">Reference proteome</keyword>
<evidence type="ECO:0000313" key="1">
    <source>
        <dbReference type="EMBL" id="KAB1219536.1"/>
    </source>
</evidence>
<protein>
    <recommendedName>
        <fullName evidence="3">F-box domain-containing protein</fullName>
    </recommendedName>
</protein>
<name>A0A6A1W5D4_9ROSI</name>
<sequence length="140" mass="15840">MSDGGRHRGNPARCFILDLPEELIRDILLRIVRSGSLGILSFMLVNRRCRFHVLYNHQLVSAVRIERLPPQGSRPDLVIQRIQRFCAMSNPDVLFLRGMELAVENPVGSRDYRTGRSMLRCISTEPLVTELAAEGDISVP</sequence>
<accession>A0A6A1W5D4</accession>
<dbReference type="EMBL" id="RXIC02000021">
    <property type="protein sequence ID" value="KAB1219536.1"/>
    <property type="molecule type" value="Genomic_DNA"/>
</dbReference>
<dbReference type="Proteomes" id="UP000516437">
    <property type="component" value="Chromosome 3"/>
</dbReference>
<comment type="caution">
    <text evidence="1">The sequence shown here is derived from an EMBL/GenBank/DDBJ whole genome shotgun (WGS) entry which is preliminary data.</text>
</comment>
<reference evidence="1 2" key="1">
    <citation type="journal article" date="2019" name="Plant Biotechnol. J.">
        <title>The red bayberry genome and genetic basis of sex determination.</title>
        <authorList>
            <person name="Jia H.M."/>
            <person name="Jia H.J."/>
            <person name="Cai Q.L."/>
            <person name="Wang Y."/>
            <person name="Zhao H.B."/>
            <person name="Yang W.F."/>
            <person name="Wang G.Y."/>
            <person name="Li Y.H."/>
            <person name="Zhan D.L."/>
            <person name="Shen Y.T."/>
            <person name="Niu Q.F."/>
            <person name="Chang L."/>
            <person name="Qiu J."/>
            <person name="Zhao L."/>
            <person name="Xie H.B."/>
            <person name="Fu W.Y."/>
            <person name="Jin J."/>
            <person name="Li X.W."/>
            <person name="Jiao Y."/>
            <person name="Zhou C.C."/>
            <person name="Tu T."/>
            <person name="Chai C.Y."/>
            <person name="Gao J.L."/>
            <person name="Fan L.J."/>
            <person name="van de Weg E."/>
            <person name="Wang J.Y."/>
            <person name="Gao Z.S."/>
        </authorList>
    </citation>
    <scope>NUCLEOTIDE SEQUENCE [LARGE SCALE GENOMIC DNA]</scope>
    <source>
        <tissue evidence="1">Leaves</tissue>
    </source>
</reference>
<evidence type="ECO:0000313" key="2">
    <source>
        <dbReference type="Proteomes" id="UP000516437"/>
    </source>
</evidence>
<proteinExistence type="predicted"/>
<evidence type="ECO:0008006" key="3">
    <source>
        <dbReference type="Google" id="ProtNLM"/>
    </source>
</evidence>